<dbReference type="EMBL" id="WOSW01000011">
    <property type="protein sequence ID" value="NHO32447.1"/>
    <property type="molecule type" value="Genomic_DNA"/>
</dbReference>
<dbReference type="InterPro" id="IPR020843">
    <property type="entry name" value="ER"/>
</dbReference>
<dbReference type="Proteomes" id="UP000615326">
    <property type="component" value="Unassembled WGS sequence"/>
</dbReference>
<reference evidence="4 5" key="1">
    <citation type="journal article" date="2020" name="Int. J. Syst. Evol. Microbiol.">
        <title>Novel acetic acid bacteria from cider fermentations: Acetobacter conturbans sp. nov. and Acetobacter fallax sp. nov.</title>
        <authorList>
            <person name="Sombolestani A.S."/>
            <person name="Cleenwerck I."/>
            <person name="Cnockaert M."/>
            <person name="Borremans W."/>
            <person name="Wieme A.D."/>
            <person name="De Vuyst L."/>
            <person name="Vandamme P."/>
        </authorList>
    </citation>
    <scope>NUCLEOTIDE SEQUENCE [LARGE SCALE GENOMIC DNA]</scope>
    <source>
        <strain evidence="4 5">LMG 1637</strain>
    </source>
</reference>
<gene>
    <name evidence="4" type="ORF">GOB84_07695</name>
</gene>
<protein>
    <submittedName>
        <fullName evidence="4">Zinc-binding dehydrogenase</fullName>
    </submittedName>
</protein>
<dbReference type="InterPro" id="IPR013149">
    <property type="entry name" value="ADH-like_C"/>
</dbReference>
<dbReference type="InterPro" id="IPR013154">
    <property type="entry name" value="ADH-like_N"/>
</dbReference>
<dbReference type="SMART" id="SM00829">
    <property type="entry name" value="PKS_ER"/>
    <property type="match status" value="1"/>
</dbReference>
<evidence type="ECO:0000256" key="1">
    <source>
        <dbReference type="ARBA" id="ARBA00022857"/>
    </source>
</evidence>
<dbReference type="Gene3D" id="3.90.180.10">
    <property type="entry name" value="Medium-chain alcohol dehydrogenases, catalytic domain"/>
    <property type="match status" value="1"/>
</dbReference>
<dbReference type="SUPFAM" id="SSF50129">
    <property type="entry name" value="GroES-like"/>
    <property type="match status" value="1"/>
</dbReference>
<comment type="caution">
    <text evidence="4">The sequence shown here is derived from an EMBL/GenBank/DDBJ whole genome shotgun (WGS) entry which is preliminary data.</text>
</comment>
<proteinExistence type="predicted"/>
<keyword evidence="2" id="KW-0560">Oxidoreductase</keyword>
<accession>A0ABX0KET0</accession>
<name>A0ABX0KET0_9PROT</name>
<organism evidence="4 5">
    <name type="scientific">Acetobacter fallax</name>
    <dbReference type="NCBI Taxonomy" id="1737473"/>
    <lineage>
        <taxon>Bacteria</taxon>
        <taxon>Pseudomonadati</taxon>
        <taxon>Pseudomonadota</taxon>
        <taxon>Alphaproteobacteria</taxon>
        <taxon>Acetobacterales</taxon>
        <taxon>Acetobacteraceae</taxon>
        <taxon>Acetobacter</taxon>
    </lineage>
</organism>
<evidence type="ECO:0000313" key="4">
    <source>
        <dbReference type="EMBL" id="NHO32447.1"/>
    </source>
</evidence>
<dbReference type="RefSeq" id="WP_173576979.1">
    <property type="nucleotide sequence ID" value="NZ_WOSW01000011.1"/>
</dbReference>
<evidence type="ECO:0000259" key="3">
    <source>
        <dbReference type="SMART" id="SM00829"/>
    </source>
</evidence>
<dbReference type="Pfam" id="PF00107">
    <property type="entry name" value="ADH_zinc_N"/>
    <property type="match status" value="1"/>
</dbReference>
<dbReference type="CDD" id="cd08272">
    <property type="entry name" value="MDR6"/>
    <property type="match status" value="1"/>
</dbReference>
<dbReference type="InterPro" id="IPR011032">
    <property type="entry name" value="GroES-like_sf"/>
</dbReference>
<feature type="domain" description="Enoyl reductase (ER)" evidence="3">
    <location>
        <begin position="4"/>
        <end position="324"/>
    </location>
</feature>
<evidence type="ECO:0000256" key="2">
    <source>
        <dbReference type="ARBA" id="ARBA00023002"/>
    </source>
</evidence>
<dbReference type="Gene3D" id="3.40.50.720">
    <property type="entry name" value="NAD(P)-binding Rossmann-like Domain"/>
    <property type="match status" value="1"/>
</dbReference>
<keyword evidence="1" id="KW-0521">NADP</keyword>
<dbReference type="PANTHER" id="PTHR48106">
    <property type="entry name" value="QUINONE OXIDOREDUCTASE PIG3-RELATED"/>
    <property type="match status" value="1"/>
</dbReference>
<dbReference type="InterPro" id="IPR036291">
    <property type="entry name" value="NAD(P)-bd_dom_sf"/>
</dbReference>
<dbReference type="SUPFAM" id="SSF51735">
    <property type="entry name" value="NAD(P)-binding Rossmann-fold domains"/>
    <property type="match status" value="1"/>
</dbReference>
<evidence type="ECO:0000313" key="5">
    <source>
        <dbReference type="Proteomes" id="UP000615326"/>
    </source>
</evidence>
<sequence>MRAALLRKFDSLPDVTDQPLPEPGTGQVLVRVCAAALNPADILVMKNLLGPAVPELPAIPGMDVAGVVAKLGPDVTEFKVGDDVYGCVGGVKGHPGTFADYVVSDSALLARKPSGLTMREAASLPLVCITAWTGLVDRAKISPGEKVLIQGVTGGVSHAAIQIALARGAKVFATASSPEKAAHAKACGATPILYKDASVESYVGTWTNGDGFDVVYDTVGGDVFQQSAAATRLTGRLVTCAAWQPQDLSSVLGRSLDMTGIFMLLPLLTGKETAHHGDILREVALLVEDGRLKPHLDPARFTLDQIGSAYTYQASGKATGKIIIDVAV</sequence>
<dbReference type="PANTHER" id="PTHR48106:SF18">
    <property type="entry name" value="QUINONE OXIDOREDUCTASE PIG3"/>
    <property type="match status" value="1"/>
</dbReference>
<keyword evidence="5" id="KW-1185">Reference proteome</keyword>
<dbReference type="Pfam" id="PF08240">
    <property type="entry name" value="ADH_N"/>
    <property type="match status" value="1"/>
</dbReference>